<protein>
    <submittedName>
        <fullName evidence="1">Uncharacterized protein</fullName>
    </submittedName>
</protein>
<comment type="caution">
    <text evidence="1">The sequence shown here is derived from an EMBL/GenBank/DDBJ whole genome shotgun (WGS) entry which is preliminary data.</text>
</comment>
<gene>
    <name evidence="1" type="ORF">EV146_111204</name>
</gene>
<name>A0A4R2B7Q8_9BACI</name>
<reference evidence="1 2" key="1">
    <citation type="journal article" date="2015" name="Stand. Genomic Sci.">
        <title>Genomic Encyclopedia of Bacterial and Archaeal Type Strains, Phase III: the genomes of soil and plant-associated and newly described type strains.</title>
        <authorList>
            <person name="Whitman W.B."/>
            <person name="Woyke T."/>
            <person name="Klenk H.P."/>
            <person name="Zhou Y."/>
            <person name="Lilburn T.G."/>
            <person name="Beck B.J."/>
            <person name="De Vos P."/>
            <person name="Vandamme P."/>
            <person name="Eisen J.A."/>
            <person name="Garrity G."/>
            <person name="Hugenholtz P."/>
            <person name="Kyrpides N.C."/>
        </authorList>
    </citation>
    <scope>NUCLEOTIDE SEQUENCE [LARGE SCALE GENOMIC DNA]</scope>
    <source>
        <strain evidence="1 2">CV53</strain>
    </source>
</reference>
<proteinExistence type="predicted"/>
<dbReference type="EMBL" id="SLVV01000011">
    <property type="protein sequence ID" value="TCN22363.1"/>
    <property type="molecule type" value="Genomic_DNA"/>
</dbReference>
<accession>A0A4R2B7Q8</accession>
<sequence length="38" mass="4426">MLMVRFLLIGFFSISAASLFLFQGLEITHAFMDVFRQK</sequence>
<evidence type="ECO:0000313" key="2">
    <source>
        <dbReference type="Proteomes" id="UP000295689"/>
    </source>
</evidence>
<evidence type="ECO:0000313" key="1">
    <source>
        <dbReference type="EMBL" id="TCN22363.1"/>
    </source>
</evidence>
<dbReference type="Proteomes" id="UP000295689">
    <property type="component" value="Unassembled WGS sequence"/>
</dbReference>
<keyword evidence="2" id="KW-1185">Reference proteome</keyword>
<dbReference type="AlphaFoldDB" id="A0A4R2B7Q8"/>
<organism evidence="1 2">
    <name type="scientific">Mesobacillus foraminis</name>
    <dbReference type="NCBI Taxonomy" id="279826"/>
    <lineage>
        <taxon>Bacteria</taxon>
        <taxon>Bacillati</taxon>
        <taxon>Bacillota</taxon>
        <taxon>Bacilli</taxon>
        <taxon>Bacillales</taxon>
        <taxon>Bacillaceae</taxon>
        <taxon>Mesobacillus</taxon>
    </lineage>
</organism>